<sequence>MGFFRRSLSFGSSRSRPPTDDSASDTASSRTSIDSAFDNEISDSLATITKLPQKAPILTLPVELIQQVSTYLDTASAASFCLSSRFIYYALGTNVLSAHVEGSKNRFEKRRIIEAVVERAFPGHWFCGWCDKFHSWSANDGPKTPARGRRRDCADFNSYLYSGSDYTLRYHHVRLAINASLLGPEHGIPLSAFTHEQRGMAKISRTPVPTKLQISAKISRGRFLLHSSFAIILPSFAKRNRNLLSTLWPLLPHILSGHHDSENGHTGLMAAIDNVVRRDWKYQFTQNCSMCATDWAVSAQEFPHATGGQMRLVVQTWRDLGTARTPFETNWRAHGVCTAEGWKNNGAAAATCLLRMASLQPGAIRRAFESEEANDEAGSSGSGSGGKVAQKSSSGARIYRSFMRKNTVEEEDDDDVGVVRRSSARPRYWRTAEENAEAARRYDEERRDAVTSAAEDMARMTAQRGTTLV</sequence>
<feature type="region of interest" description="Disordered" evidence="1">
    <location>
        <begin position="369"/>
        <end position="392"/>
    </location>
</feature>
<evidence type="ECO:0000256" key="1">
    <source>
        <dbReference type="SAM" id="MobiDB-lite"/>
    </source>
</evidence>
<evidence type="ECO:0000313" key="2">
    <source>
        <dbReference type="EMBL" id="EUC50741.1"/>
    </source>
</evidence>
<reference evidence="2 3" key="1">
    <citation type="journal article" date="2013" name="PLoS Genet.">
        <title>Comparative genome structure, secondary metabolite, and effector coding capacity across Cochliobolus pathogens.</title>
        <authorList>
            <person name="Condon B.J."/>
            <person name="Leng Y."/>
            <person name="Wu D."/>
            <person name="Bushley K.E."/>
            <person name="Ohm R.A."/>
            <person name="Otillar R."/>
            <person name="Martin J."/>
            <person name="Schackwitz W."/>
            <person name="Grimwood J."/>
            <person name="MohdZainudin N."/>
            <person name="Xue C."/>
            <person name="Wang R."/>
            <person name="Manning V.A."/>
            <person name="Dhillon B."/>
            <person name="Tu Z.J."/>
            <person name="Steffenson B.J."/>
            <person name="Salamov A."/>
            <person name="Sun H."/>
            <person name="Lowry S."/>
            <person name="LaButti K."/>
            <person name="Han J."/>
            <person name="Copeland A."/>
            <person name="Lindquist E."/>
            <person name="Barry K."/>
            <person name="Schmutz J."/>
            <person name="Baker S.E."/>
            <person name="Ciuffetti L.M."/>
            <person name="Grigoriev I.V."/>
            <person name="Zhong S."/>
            <person name="Turgeon B.G."/>
        </authorList>
    </citation>
    <scope>NUCLEOTIDE SEQUENCE [LARGE SCALE GENOMIC DNA]</scope>
    <source>
        <strain evidence="2 3">ATCC 44560</strain>
    </source>
</reference>
<dbReference type="GeneID" id="19124779"/>
<accession>W7A3Y5</accession>
<gene>
    <name evidence="2" type="ORF">COCMIDRAFT_592</name>
</gene>
<feature type="region of interest" description="Disordered" evidence="1">
    <location>
        <begin position="1"/>
        <end position="31"/>
    </location>
</feature>
<name>W7A3Y5_COCMI</name>
<dbReference type="RefSeq" id="XP_007682639.1">
    <property type="nucleotide sequence ID" value="XM_007684449.1"/>
</dbReference>
<evidence type="ECO:0000313" key="3">
    <source>
        <dbReference type="Proteomes" id="UP000054032"/>
    </source>
</evidence>
<dbReference type="eggNOG" id="ENOG502REK3">
    <property type="taxonomic scope" value="Eukaryota"/>
</dbReference>
<keyword evidence="3" id="KW-1185">Reference proteome</keyword>
<dbReference type="AlphaFoldDB" id="W7A3Y5"/>
<evidence type="ECO:0008006" key="4">
    <source>
        <dbReference type="Google" id="ProtNLM"/>
    </source>
</evidence>
<dbReference type="OrthoDB" id="3766406at2759"/>
<organism evidence="2 3">
    <name type="scientific">Bipolaris oryzae ATCC 44560</name>
    <dbReference type="NCBI Taxonomy" id="930090"/>
    <lineage>
        <taxon>Eukaryota</taxon>
        <taxon>Fungi</taxon>
        <taxon>Dikarya</taxon>
        <taxon>Ascomycota</taxon>
        <taxon>Pezizomycotina</taxon>
        <taxon>Dothideomycetes</taxon>
        <taxon>Pleosporomycetidae</taxon>
        <taxon>Pleosporales</taxon>
        <taxon>Pleosporineae</taxon>
        <taxon>Pleosporaceae</taxon>
        <taxon>Bipolaris</taxon>
    </lineage>
</organism>
<dbReference type="EMBL" id="KI963921">
    <property type="protein sequence ID" value="EUC50741.1"/>
    <property type="molecule type" value="Genomic_DNA"/>
</dbReference>
<dbReference type="KEGG" id="bor:COCMIDRAFT_592"/>
<proteinExistence type="predicted"/>
<dbReference type="STRING" id="930090.W7A3Y5"/>
<protein>
    <recommendedName>
        <fullName evidence="4">F-box domain-containing protein</fullName>
    </recommendedName>
</protein>
<dbReference type="Proteomes" id="UP000054032">
    <property type="component" value="Unassembled WGS sequence"/>
</dbReference>
<dbReference type="HOGENOM" id="CLU_050255_0_0_1"/>